<dbReference type="EMBL" id="VSSQ01013683">
    <property type="protein sequence ID" value="MPM52033.1"/>
    <property type="molecule type" value="Genomic_DNA"/>
</dbReference>
<sequence>MILARVRGSVVSTNKAEKLLGLKLLIVVPIDIETFQEKGQPLVAIDTVGAGENEVVMCVGGSSSRQTAITDGKPSDLAIIAIIDSVELRGDVVFRKYEEKE</sequence>
<evidence type="ECO:0000256" key="1">
    <source>
        <dbReference type="ARBA" id="ARBA00024322"/>
    </source>
</evidence>
<dbReference type="PANTHER" id="PTHR36539">
    <property type="entry name" value="ETHANOLAMINE UTILIZATION PROTEIN EUTN"/>
    <property type="match status" value="1"/>
</dbReference>
<dbReference type="InterPro" id="IPR036677">
    <property type="entry name" value="EutN_CcmL_sf"/>
</dbReference>
<comment type="caution">
    <text evidence="3">The sequence shown here is derived from an EMBL/GenBank/DDBJ whole genome shotgun (WGS) entry which is preliminary data.</text>
</comment>
<proteinExistence type="predicted"/>
<dbReference type="CDD" id="cd01614">
    <property type="entry name" value="EutN_CcmL"/>
    <property type="match status" value="1"/>
</dbReference>
<organism evidence="3">
    <name type="scientific">bioreactor metagenome</name>
    <dbReference type="NCBI Taxonomy" id="1076179"/>
    <lineage>
        <taxon>unclassified sequences</taxon>
        <taxon>metagenomes</taxon>
        <taxon>ecological metagenomes</taxon>
    </lineage>
</organism>
<dbReference type="GO" id="GO:0031469">
    <property type="term" value="C:bacterial microcompartment"/>
    <property type="evidence" value="ECO:0007669"/>
    <property type="project" value="UniProtKB-SubCell"/>
</dbReference>
<gene>
    <name evidence="3" type="primary">eutN_5</name>
    <name evidence="3" type="ORF">SDC9_98786</name>
</gene>
<dbReference type="Gene3D" id="2.40.50.220">
    <property type="entry name" value="EutN/Ccml"/>
    <property type="match status" value="1"/>
</dbReference>
<reference evidence="3" key="1">
    <citation type="submission" date="2019-08" db="EMBL/GenBank/DDBJ databases">
        <authorList>
            <person name="Kucharzyk K."/>
            <person name="Murdoch R.W."/>
            <person name="Higgins S."/>
            <person name="Loffler F."/>
        </authorList>
    </citation>
    <scope>NUCLEOTIDE SEQUENCE</scope>
</reference>
<evidence type="ECO:0000256" key="2">
    <source>
        <dbReference type="ARBA" id="ARBA00024446"/>
    </source>
</evidence>
<dbReference type="PANTHER" id="PTHR36539:SF1">
    <property type="entry name" value="BACTERIAL MICROCOMPARTMENT SHELL VERTEX PROTEIN EUTN"/>
    <property type="match status" value="1"/>
</dbReference>
<comment type="subcellular location">
    <subcellularLocation>
        <location evidence="1">Bacterial microcompartment</location>
    </subcellularLocation>
</comment>
<dbReference type="SUPFAM" id="SSF159133">
    <property type="entry name" value="EutN/CcmL-like"/>
    <property type="match status" value="1"/>
</dbReference>
<accession>A0A645AMH7</accession>
<evidence type="ECO:0000313" key="3">
    <source>
        <dbReference type="EMBL" id="MPM52033.1"/>
    </source>
</evidence>
<dbReference type="AlphaFoldDB" id="A0A645AMH7"/>
<name>A0A645AMH7_9ZZZZ</name>
<keyword evidence="2" id="KW-1283">Bacterial microcompartment</keyword>
<protein>
    <submittedName>
        <fullName evidence="3">Ethanolamine utilization protein EutN</fullName>
    </submittedName>
</protein>
<dbReference type="Pfam" id="PF03319">
    <property type="entry name" value="EutN_CcmL"/>
    <property type="match status" value="1"/>
</dbReference>
<dbReference type="PROSITE" id="PS51932">
    <property type="entry name" value="BMV"/>
    <property type="match status" value="1"/>
</dbReference>
<dbReference type="InterPro" id="IPR004992">
    <property type="entry name" value="EutN_CcmL"/>
</dbReference>